<keyword evidence="3 5" id="KW-0067">ATP-binding</keyword>
<comment type="similarity">
    <text evidence="1 5">Belongs to the heat shock protein 90 family.</text>
</comment>
<keyword evidence="5" id="KW-0963">Cytoplasm</keyword>
<evidence type="ECO:0000313" key="8">
    <source>
        <dbReference type="Proteomes" id="UP000199053"/>
    </source>
</evidence>
<evidence type="ECO:0000256" key="1">
    <source>
        <dbReference type="ARBA" id="ARBA00008239"/>
    </source>
</evidence>
<dbReference type="GO" id="GO:0140662">
    <property type="term" value="F:ATP-dependent protein folding chaperone"/>
    <property type="evidence" value="ECO:0007669"/>
    <property type="project" value="InterPro"/>
</dbReference>
<reference evidence="8" key="1">
    <citation type="submission" date="2016-10" db="EMBL/GenBank/DDBJ databases">
        <authorList>
            <person name="Varghese N."/>
            <person name="Submissions S."/>
        </authorList>
    </citation>
    <scope>NUCLEOTIDE SEQUENCE [LARGE SCALE GENOMIC DNA]</scope>
    <source>
        <strain evidence="8">DSM 16995</strain>
    </source>
</reference>
<keyword evidence="8" id="KW-1185">Reference proteome</keyword>
<proteinExistence type="inferred from homology"/>
<dbReference type="GO" id="GO:0005524">
    <property type="term" value="F:ATP binding"/>
    <property type="evidence" value="ECO:0007669"/>
    <property type="project" value="UniProtKB-UniRule"/>
</dbReference>
<dbReference type="InterPro" id="IPR019805">
    <property type="entry name" value="Heat_shock_protein_90_CS"/>
</dbReference>
<evidence type="ECO:0000256" key="4">
    <source>
        <dbReference type="ARBA" id="ARBA00023186"/>
    </source>
</evidence>
<dbReference type="NCBIfam" id="NF003555">
    <property type="entry name" value="PRK05218.1"/>
    <property type="match status" value="1"/>
</dbReference>
<dbReference type="Gene3D" id="1.20.120.790">
    <property type="entry name" value="Heat shock protein 90, C-terminal domain"/>
    <property type="match status" value="1"/>
</dbReference>
<dbReference type="PROSITE" id="PS00298">
    <property type="entry name" value="HSP90"/>
    <property type="match status" value="1"/>
</dbReference>
<dbReference type="HAMAP" id="MF_00505">
    <property type="entry name" value="HSP90"/>
    <property type="match status" value="1"/>
</dbReference>
<accession>A0A1G9D379</accession>
<dbReference type="GO" id="GO:0051082">
    <property type="term" value="F:unfolded protein binding"/>
    <property type="evidence" value="ECO:0007669"/>
    <property type="project" value="UniProtKB-UniRule"/>
</dbReference>
<comment type="subunit">
    <text evidence="5">Homodimer.</text>
</comment>
<dbReference type="OrthoDB" id="9802640at2"/>
<keyword evidence="5" id="KW-0346">Stress response</keyword>
<feature type="binding site" evidence="6">
    <location>
        <begin position="100"/>
        <end position="101"/>
    </location>
    <ligand>
        <name>ATP</name>
        <dbReference type="ChEBI" id="CHEBI:30616"/>
    </ligand>
</feature>
<feature type="binding site" evidence="6">
    <location>
        <position position="174"/>
    </location>
    <ligand>
        <name>ATP</name>
        <dbReference type="ChEBI" id="CHEBI:30616"/>
    </ligand>
</feature>
<dbReference type="InterPro" id="IPR037196">
    <property type="entry name" value="HSP90_C"/>
</dbReference>
<evidence type="ECO:0000256" key="5">
    <source>
        <dbReference type="HAMAP-Rule" id="MF_00505"/>
    </source>
</evidence>
<dbReference type="PIRSF" id="PIRSF002583">
    <property type="entry name" value="Hsp90"/>
    <property type="match status" value="1"/>
</dbReference>
<dbReference type="InterPro" id="IPR001404">
    <property type="entry name" value="Hsp90_fam"/>
</dbReference>
<sequence>MTEQTEKFEFKAEINQLLDILVHSLYTNREIFLRELVSNASDALDKMRFEINRDPALDDEIESQISISYNEEAKTITVADTGIGMTKEEVMANIGTIAHSGSAEFIKQAADTNESLDSLIGRFGVGFYSAYMVSDKVVVRTKSFKKDAPAIQWTSDGKTNYELTILDEEMTHGTSIEIFLKEDMVKRFGSEDTLKGIVSKHSNFVSFPIMIGGERVNTVTALWREPKFQIKQEQYEEFYKFLTYDPKPPISTLHFSVDAPVQFNSLLFVPEKDLDIFGMDRDNWGIDLYVRRVLIEHQNKNMLPEYLSFIKGVVDTEDLPLNISRETLQDNLLIGKIRSTMTKQVLSQLEKIAKDDPETYAKFWKAHAKIFKAGHQDFLNKDKYANLLRFDSSKSDGETFVSFDDYIERVKDEQKEIYYAFVASREAANLNPHLEIFRNKDIEVLYLYEPIDEFVMESLREHKEFALVSAEYADLEKLDKFESAKKENEATPLSEEQAKDMDALAAKMKEVLGEQVAEVKISERLSDSPCRLISPNGAMTSSMEKIMKVMNKDSSVPTKTMEINADHPLLRSMLEIFKVNADDEFIELSSRQLLESALLLEGYLNDPHALVGRIQNLLTKAGGWYAELEKKD</sequence>
<evidence type="ECO:0000256" key="3">
    <source>
        <dbReference type="ARBA" id="ARBA00022840"/>
    </source>
</evidence>
<dbReference type="Pfam" id="PF00183">
    <property type="entry name" value="HSP90"/>
    <property type="match status" value="1"/>
</dbReference>
<organism evidence="7 8">
    <name type="scientific">Maridesulfovibrio ferrireducens</name>
    <dbReference type="NCBI Taxonomy" id="246191"/>
    <lineage>
        <taxon>Bacteria</taxon>
        <taxon>Pseudomonadati</taxon>
        <taxon>Thermodesulfobacteriota</taxon>
        <taxon>Desulfovibrionia</taxon>
        <taxon>Desulfovibrionales</taxon>
        <taxon>Desulfovibrionaceae</taxon>
        <taxon>Maridesulfovibrio</taxon>
    </lineage>
</organism>
<feature type="binding site" evidence="6">
    <location>
        <position position="85"/>
    </location>
    <ligand>
        <name>ATP</name>
        <dbReference type="ChEBI" id="CHEBI:30616"/>
    </ligand>
</feature>
<comment type="function">
    <text evidence="5">Molecular chaperone. Has ATPase activity.</text>
</comment>
<dbReference type="GO" id="GO:0016887">
    <property type="term" value="F:ATP hydrolysis activity"/>
    <property type="evidence" value="ECO:0007669"/>
    <property type="project" value="InterPro"/>
</dbReference>
<dbReference type="GO" id="GO:0005737">
    <property type="term" value="C:cytoplasm"/>
    <property type="evidence" value="ECO:0007669"/>
    <property type="project" value="UniProtKB-SubCell"/>
</dbReference>
<dbReference type="InterPro" id="IPR020568">
    <property type="entry name" value="Ribosomal_Su5_D2-typ_SF"/>
</dbReference>
<dbReference type="InterPro" id="IPR020575">
    <property type="entry name" value="Hsp90_N"/>
</dbReference>
<dbReference type="RefSeq" id="WP_092158595.1">
    <property type="nucleotide sequence ID" value="NZ_FNGA01000001.1"/>
</dbReference>
<feature type="binding site" evidence="6">
    <location>
        <position position="35"/>
    </location>
    <ligand>
        <name>ATP</name>
        <dbReference type="ChEBI" id="CHEBI:30616"/>
    </ligand>
</feature>
<feature type="binding site" evidence="6">
    <location>
        <position position="325"/>
    </location>
    <ligand>
        <name>ATP</name>
        <dbReference type="ChEBI" id="CHEBI:30616"/>
    </ligand>
</feature>
<feature type="binding site" evidence="6">
    <location>
        <position position="39"/>
    </location>
    <ligand>
        <name>ATP</name>
        <dbReference type="ChEBI" id="CHEBI:30616"/>
    </ligand>
</feature>
<comment type="caution">
    <text evidence="5">Lacks conserved residue(s) required for the propagation of feature annotation.</text>
</comment>
<dbReference type="Proteomes" id="UP000199053">
    <property type="component" value="Unassembled WGS sequence"/>
</dbReference>
<dbReference type="Pfam" id="PF13589">
    <property type="entry name" value="HATPase_c_3"/>
    <property type="match status" value="1"/>
</dbReference>
<dbReference type="AlphaFoldDB" id="A0A1G9D379"/>
<dbReference type="PANTHER" id="PTHR11528">
    <property type="entry name" value="HEAT SHOCK PROTEIN 90 FAMILY MEMBER"/>
    <property type="match status" value="1"/>
</dbReference>
<dbReference type="SUPFAM" id="SSF55874">
    <property type="entry name" value="ATPase domain of HSP90 chaperone/DNA topoisomerase II/histidine kinase"/>
    <property type="match status" value="1"/>
</dbReference>
<feature type="region of interest" description="C" evidence="5">
    <location>
        <begin position="546"/>
        <end position="632"/>
    </location>
</feature>
<dbReference type="SUPFAM" id="SSF54211">
    <property type="entry name" value="Ribosomal protein S5 domain 2-like"/>
    <property type="match status" value="1"/>
</dbReference>
<dbReference type="Gene3D" id="3.30.565.10">
    <property type="entry name" value="Histidine kinase-like ATPase, C-terminal domain"/>
    <property type="match status" value="1"/>
</dbReference>
<feature type="binding site" evidence="6">
    <location>
        <position position="80"/>
    </location>
    <ligand>
        <name>ATP</name>
        <dbReference type="ChEBI" id="CHEBI:30616"/>
    </ligand>
</feature>
<feature type="binding site" evidence="6">
    <location>
        <position position="93"/>
    </location>
    <ligand>
        <name>ATP</name>
        <dbReference type="ChEBI" id="CHEBI:30616"/>
    </ligand>
</feature>
<keyword evidence="4 5" id="KW-0143">Chaperone</keyword>
<evidence type="ECO:0000256" key="6">
    <source>
        <dbReference type="PIRSR" id="PIRSR002583-1"/>
    </source>
</evidence>
<comment type="subcellular location">
    <subcellularLocation>
        <location evidence="5">Cytoplasm</location>
    </subcellularLocation>
</comment>
<keyword evidence="2 5" id="KW-0547">Nucleotide-binding</keyword>
<gene>
    <name evidence="5" type="primary">htpG</name>
    <name evidence="7" type="ORF">SAMN05660337_0892</name>
</gene>
<name>A0A1G9D379_9BACT</name>
<dbReference type="Gene3D" id="3.30.230.80">
    <property type="match status" value="1"/>
</dbReference>
<dbReference type="EMBL" id="FNGA01000001">
    <property type="protein sequence ID" value="SDK58396.1"/>
    <property type="molecule type" value="Genomic_DNA"/>
</dbReference>
<evidence type="ECO:0000313" key="7">
    <source>
        <dbReference type="EMBL" id="SDK58396.1"/>
    </source>
</evidence>
<evidence type="ECO:0000256" key="2">
    <source>
        <dbReference type="ARBA" id="ARBA00022741"/>
    </source>
</evidence>
<feature type="region of interest" description="A; substrate-binding" evidence="5">
    <location>
        <begin position="1"/>
        <end position="325"/>
    </location>
</feature>
<dbReference type="InterPro" id="IPR036890">
    <property type="entry name" value="HATPase_C_sf"/>
</dbReference>
<protein>
    <recommendedName>
        <fullName evidence="5">Chaperone protein HtpG</fullName>
    </recommendedName>
    <alternativeName>
        <fullName evidence="5">Heat shock protein HtpG</fullName>
    </alternativeName>
    <alternativeName>
        <fullName evidence="5">High temperature protein G</fullName>
    </alternativeName>
</protein>
<dbReference type="Gene3D" id="3.40.50.11260">
    <property type="match status" value="1"/>
</dbReference>
<dbReference type="PRINTS" id="PR00775">
    <property type="entry name" value="HEATSHOCK90"/>
</dbReference>
<dbReference type="STRING" id="246191.SAMN05660337_0892"/>
<dbReference type="SUPFAM" id="SSF110942">
    <property type="entry name" value="HSP90 C-terminal domain"/>
    <property type="match status" value="1"/>
</dbReference>
<dbReference type="CDD" id="cd16927">
    <property type="entry name" value="HATPase_Hsp90-like"/>
    <property type="match status" value="1"/>
</dbReference>